<dbReference type="Proteomes" id="UP000292262">
    <property type="component" value="Unassembled WGS sequence"/>
</dbReference>
<keyword evidence="3" id="KW-1185">Reference proteome</keyword>
<reference evidence="2 3" key="1">
    <citation type="submission" date="2019-02" db="EMBL/GenBank/DDBJ databases">
        <title>Genomic Encyclopedia of Type Strains, Phase IV (KMG-IV): sequencing the most valuable type-strain genomes for metagenomic binning, comparative biology and taxonomic classification.</title>
        <authorList>
            <person name="Goeker M."/>
        </authorList>
    </citation>
    <scope>NUCLEOTIDE SEQUENCE [LARGE SCALE GENOMIC DNA]</scope>
    <source>
        <strain evidence="2 3">DSM 17196</strain>
    </source>
</reference>
<proteinExistence type="predicted"/>
<comment type="caution">
    <text evidence="2">The sequence shown here is derived from an EMBL/GenBank/DDBJ whole genome shotgun (WGS) entry which is preliminary data.</text>
</comment>
<dbReference type="AlphaFoldDB" id="A0A4Q7P232"/>
<accession>A0A4Q7P232</accession>
<keyword evidence="1" id="KW-0732">Signal</keyword>
<dbReference type="EMBL" id="SGXE01000002">
    <property type="protein sequence ID" value="RZS93931.1"/>
    <property type="molecule type" value="Genomic_DNA"/>
</dbReference>
<evidence type="ECO:0000313" key="2">
    <source>
        <dbReference type="EMBL" id="RZS93931.1"/>
    </source>
</evidence>
<protein>
    <submittedName>
        <fullName evidence="2">Uncharacterized protein</fullName>
    </submittedName>
</protein>
<organism evidence="2 3">
    <name type="scientific">Aquimarina brevivitae</name>
    <dbReference type="NCBI Taxonomy" id="323412"/>
    <lineage>
        <taxon>Bacteria</taxon>
        <taxon>Pseudomonadati</taxon>
        <taxon>Bacteroidota</taxon>
        <taxon>Flavobacteriia</taxon>
        <taxon>Flavobacteriales</taxon>
        <taxon>Flavobacteriaceae</taxon>
        <taxon>Aquimarina</taxon>
    </lineage>
</organism>
<gene>
    <name evidence="2" type="ORF">EV197_2512</name>
</gene>
<name>A0A4Q7P232_9FLAO</name>
<feature type="chain" id="PRO_5020565879" evidence="1">
    <location>
        <begin position="38"/>
        <end position="163"/>
    </location>
</feature>
<sequence length="163" mass="18922">MLLQYLVNLSLNACTRFKKMKKLIILLTFLLSYNGFAQDNINPKELIGFGCYMGGISSDIVNDVTFEIRDKKYKKVIKKLKSKNPAERFMAVIVAERLSELDKYQLTATDKELIKKAYLSTDLVSVCSGCTYFNQIQLKKLLVKDKENVMWTYANYWLNDNFK</sequence>
<evidence type="ECO:0000313" key="3">
    <source>
        <dbReference type="Proteomes" id="UP000292262"/>
    </source>
</evidence>
<feature type="signal peptide" evidence="1">
    <location>
        <begin position="1"/>
        <end position="37"/>
    </location>
</feature>
<evidence type="ECO:0000256" key="1">
    <source>
        <dbReference type="SAM" id="SignalP"/>
    </source>
</evidence>